<protein>
    <submittedName>
        <fullName evidence="1">Uncharacterized protein</fullName>
    </submittedName>
</protein>
<gene>
    <name evidence="1" type="ORF">PPRIM_AZ9-3.1.T1570094</name>
</gene>
<evidence type="ECO:0000313" key="2">
    <source>
        <dbReference type="Proteomes" id="UP000688137"/>
    </source>
</evidence>
<evidence type="ECO:0000313" key="1">
    <source>
        <dbReference type="EMBL" id="CAD8113994.1"/>
    </source>
</evidence>
<proteinExistence type="predicted"/>
<dbReference type="AlphaFoldDB" id="A0A8S1QFI6"/>
<comment type="caution">
    <text evidence="1">The sequence shown here is derived from an EMBL/GenBank/DDBJ whole genome shotgun (WGS) entry which is preliminary data.</text>
</comment>
<organism evidence="1 2">
    <name type="scientific">Paramecium primaurelia</name>
    <dbReference type="NCBI Taxonomy" id="5886"/>
    <lineage>
        <taxon>Eukaryota</taxon>
        <taxon>Sar</taxon>
        <taxon>Alveolata</taxon>
        <taxon>Ciliophora</taxon>
        <taxon>Intramacronucleata</taxon>
        <taxon>Oligohymenophorea</taxon>
        <taxon>Peniculida</taxon>
        <taxon>Parameciidae</taxon>
        <taxon>Paramecium</taxon>
    </lineage>
</organism>
<sequence>MQLVFSQIEMAMIGKQLQKRYGIRQLLNYTIYCYNNLQQYYVFKHIHLLLIELEYQGIIITLFQGLYIRENKIIALISVIMKTSLTIFFKLQTTIFIFKQYCISKDLKRKFQKQITKLFIDDIFILLTMIKRKCTLNLF</sequence>
<dbReference type="Proteomes" id="UP000688137">
    <property type="component" value="Unassembled WGS sequence"/>
</dbReference>
<name>A0A8S1QFI6_PARPR</name>
<keyword evidence="2" id="KW-1185">Reference proteome</keyword>
<dbReference type="EMBL" id="CAJJDM010000162">
    <property type="protein sequence ID" value="CAD8113994.1"/>
    <property type="molecule type" value="Genomic_DNA"/>
</dbReference>
<reference evidence="1" key="1">
    <citation type="submission" date="2021-01" db="EMBL/GenBank/DDBJ databases">
        <authorList>
            <consortium name="Genoscope - CEA"/>
            <person name="William W."/>
        </authorList>
    </citation>
    <scope>NUCLEOTIDE SEQUENCE</scope>
</reference>
<accession>A0A8S1QFI6</accession>